<proteinExistence type="predicted"/>
<dbReference type="EMBL" id="GBRH01248610">
    <property type="protein sequence ID" value="JAD49285.1"/>
    <property type="molecule type" value="Transcribed_RNA"/>
</dbReference>
<name>A0A0A9AK14_ARUDO</name>
<protein>
    <submittedName>
        <fullName evidence="2">Uncharacterized protein</fullName>
    </submittedName>
</protein>
<organism evidence="2">
    <name type="scientific">Arundo donax</name>
    <name type="common">Giant reed</name>
    <name type="synonym">Donax arundinaceus</name>
    <dbReference type="NCBI Taxonomy" id="35708"/>
    <lineage>
        <taxon>Eukaryota</taxon>
        <taxon>Viridiplantae</taxon>
        <taxon>Streptophyta</taxon>
        <taxon>Embryophyta</taxon>
        <taxon>Tracheophyta</taxon>
        <taxon>Spermatophyta</taxon>
        <taxon>Magnoliopsida</taxon>
        <taxon>Liliopsida</taxon>
        <taxon>Poales</taxon>
        <taxon>Poaceae</taxon>
        <taxon>PACMAD clade</taxon>
        <taxon>Arundinoideae</taxon>
        <taxon>Arundineae</taxon>
        <taxon>Arundo</taxon>
    </lineage>
</organism>
<sequence length="114" mass="12032">MLPPTTIAPVATSLLLAPPALPHLQQPQEAVATARRAGEWPSGRGWGSISGSFRRRCSSRLGRRRVSVGGAEAVRCELCCLRVRDQVGRSATGVPGSSPPNRMGLCSAFLLALL</sequence>
<reference evidence="2" key="1">
    <citation type="submission" date="2014-09" db="EMBL/GenBank/DDBJ databases">
        <authorList>
            <person name="Magalhaes I.L.F."/>
            <person name="Oliveira U."/>
            <person name="Santos F.R."/>
            <person name="Vidigal T.H.D.A."/>
            <person name="Brescovit A.D."/>
            <person name="Santos A.J."/>
        </authorList>
    </citation>
    <scope>NUCLEOTIDE SEQUENCE</scope>
    <source>
        <tissue evidence="2">Shoot tissue taken approximately 20 cm above the soil surface</tissue>
    </source>
</reference>
<accession>A0A0A9AK14</accession>
<evidence type="ECO:0000256" key="1">
    <source>
        <dbReference type="SAM" id="MobiDB-lite"/>
    </source>
</evidence>
<dbReference type="AlphaFoldDB" id="A0A0A9AK14"/>
<feature type="region of interest" description="Disordered" evidence="1">
    <location>
        <begin position="26"/>
        <end position="53"/>
    </location>
</feature>
<evidence type="ECO:0000313" key="2">
    <source>
        <dbReference type="EMBL" id="JAD49285.1"/>
    </source>
</evidence>
<reference evidence="2" key="2">
    <citation type="journal article" date="2015" name="Data Brief">
        <title>Shoot transcriptome of the giant reed, Arundo donax.</title>
        <authorList>
            <person name="Barrero R.A."/>
            <person name="Guerrero F.D."/>
            <person name="Moolhuijzen P."/>
            <person name="Goolsby J.A."/>
            <person name="Tidwell J."/>
            <person name="Bellgard S.E."/>
            <person name="Bellgard M.I."/>
        </authorList>
    </citation>
    <scope>NUCLEOTIDE SEQUENCE</scope>
    <source>
        <tissue evidence="2">Shoot tissue taken approximately 20 cm above the soil surface</tissue>
    </source>
</reference>